<evidence type="ECO:0000313" key="1">
    <source>
        <dbReference type="EMBL" id="EFM02536.1"/>
    </source>
</evidence>
<name>E0NR16_9BACT</name>
<dbReference type="Pfam" id="PF18979">
    <property type="entry name" value="DUF5715"/>
    <property type="match status" value="1"/>
</dbReference>
<organism evidence="1 2">
    <name type="scientific">Hoylesella marshii DSM 16973 = JCM 13450</name>
    <dbReference type="NCBI Taxonomy" id="862515"/>
    <lineage>
        <taxon>Bacteria</taxon>
        <taxon>Pseudomonadati</taxon>
        <taxon>Bacteroidota</taxon>
        <taxon>Bacteroidia</taxon>
        <taxon>Bacteroidales</taxon>
        <taxon>Prevotellaceae</taxon>
        <taxon>Hoylesella</taxon>
    </lineage>
</organism>
<dbReference type="RefSeq" id="WP_006948412.1">
    <property type="nucleotide sequence ID" value="NZ_BAJI01000001.1"/>
</dbReference>
<dbReference type="BioCyc" id="PMAR862515-HMP:GMOO-630-MONOMER"/>
<comment type="caution">
    <text evidence="1">The sequence shown here is derived from an EMBL/GenBank/DDBJ whole genome shotgun (WGS) entry which is preliminary data.</text>
</comment>
<accession>E0NR16</accession>
<sequence>MKITPKRYLQGFGIIVLLLALVRCIFPSIAKPHDYETSTSLAKQTTFYSNTTYESGDEVTDRECAEAEKPLKAQRISASSSPFIDEEGQLIKHPIRSVPNYANAFPDLNDMQLLSAEKYGVQPVSNRKEAENRKGQLVYVGSNPYFYIDKLNSSIPYLVPRASVLLQDIGRNFFDSLQIKGVPLHKIIITSVLRTREDVKKLRTHNGNASENSCHQYGTTFDISYNRYKTVEVPDASSCRKVRNDTLKWILSEVLNDMRRQNRCYIKYEVKQGCFHITVK</sequence>
<gene>
    <name evidence="1" type="ORF">HMPREF0658_0617</name>
</gene>
<evidence type="ECO:0000313" key="2">
    <source>
        <dbReference type="Proteomes" id="UP000004394"/>
    </source>
</evidence>
<keyword evidence="2" id="KW-1185">Reference proteome</keyword>
<dbReference type="EMBL" id="AEEI01000021">
    <property type="protein sequence ID" value="EFM02536.1"/>
    <property type="molecule type" value="Genomic_DNA"/>
</dbReference>
<dbReference type="SUPFAM" id="SSF55166">
    <property type="entry name" value="Hedgehog/DD-peptidase"/>
    <property type="match status" value="1"/>
</dbReference>
<dbReference type="InterPro" id="IPR009045">
    <property type="entry name" value="Zn_M74/Hedgehog-like"/>
</dbReference>
<reference evidence="1" key="1">
    <citation type="submission" date="2010-07" db="EMBL/GenBank/DDBJ databases">
        <authorList>
            <person name="Muzny D."/>
            <person name="Qin X."/>
            <person name="Deng J."/>
            <person name="Jiang H."/>
            <person name="Liu Y."/>
            <person name="Qu J."/>
            <person name="Song X.-Z."/>
            <person name="Zhang L."/>
            <person name="Thornton R."/>
            <person name="Coyle M."/>
            <person name="Francisco L."/>
            <person name="Jackson L."/>
            <person name="Javaid M."/>
            <person name="Korchina V."/>
            <person name="Kovar C."/>
            <person name="Mata R."/>
            <person name="Mathew T."/>
            <person name="Ngo R."/>
            <person name="Nguyen L."/>
            <person name="Nguyen N."/>
            <person name="Okwuonu G."/>
            <person name="Ongeri F."/>
            <person name="Pham C."/>
            <person name="Simmons D."/>
            <person name="Wilczek-Boney K."/>
            <person name="Hale W."/>
            <person name="Jakkamsetti A."/>
            <person name="Pham P."/>
            <person name="Ruth R."/>
            <person name="San Lucas F."/>
            <person name="Warren J."/>
            <person name="Zhang J."/>
            <person name="Zhao Z."/>
            <person name="Zhou C."/>
            <person name="Zhu D."/>
            <person name="Lee S."/>
            <person name="Bess C."/>
            <person name="Blankenburg K."/>
            <person name="Forbes L."/>
            <person name="Fu Q."/>
            <person name="Gubbala S."/>
            <person name="Hirani K."/>
            <person name="Jayaseelan J.C."/>
            <person name="Lara F."/>
            <person name="Munidasa M."/>
            <person name="Palculict T."/>
            <person name="Patil S."/>
            <person name="Pu L.-L."/>
            <person name="Saada N."/>
            <person name="Tang L."/>
            <person name="Weissenberger G."/>
            <person name="Zhu Y."/>
            <person name="Hemphill L."/>
            <person name="Shang Y."/>
            <person name="Youmans B."/>
            <person name="Ayvaz T."/>
            <person name="Ross M."/>
            <person name="Santibanez J."/>
            <person name="Aqrawi P."/>
            <person name="Gross S."/>
            <person name="Joshi V."/>
            <person name="Fowler G."/>
            <person name="Nazareth L."/>
            <person name="Reid J."/>
            <person name="Worley K."/>
            <person name="Petrosino J."/>
            <person name="Highlander S."/>
            <person name="Gibbs R."/>
        </authorList>
    </citation>
    <scope>NUCLEOTIDE SEQUENCE [LARGE SCALE GENOMIC DNA]</scope>
    <source>
        <strain evidence="1">DSM 16973</strain>
    </source>
</reference>
<dbReference type="OrthoDB" id="1523789at2"/>
<proteinExistence type="predicted"/>
<dbReference type="STRING" id="862515.HMPREF0658_0617"/>
<dbReference type="AlphaFoldDB" id="E0NR16"/>
<protein>
    <submittedName>
        <fullName evidence="1">Uncharacterized protein</fullName>
    </submittedName>
</protein>
<dbReference type="HOGENOM" id="CLU_070052_0_0_10"/>
<dbReference type="InterPro" id="IPR043769">
    <property type="entry name" value="DUF5715"/>
</dbReference>
<dbReference type="eggNOG" id="ENOG502ZX6Q">
    <property type="taxonomic scope" value="Bacteria"/>
</dbReference>
<dbReference type="Proteomes" id="UP000004394">
    <property type="component" value="Unassembled WGS sequence"/>
</dbReference>